<protein>
    <submittedName>
        <fullName evidence="4">Phage tail tape measure protein</fullName>
    </submittedName>
</protein>
<dbReference type="Pfam" id="PF09718">
    <property type="entry name" value="Tape_meas_lam_C"/>
    <property type="match status" value="1"/>
</dbReference>
<dbReference type="Pfam" id="PF06791">
    <property type="entry name" value="TMP_2"/>
    <property type="match status" value="1"/>
</dbReference>
<dbReference type="InterPro" id="IPR006431">
    <property type="entry name" value="Phage_tape_meas_C"/>
</dbReference>
<proteinExistence type="predicted"/>
<sequence length="1009" mass="105864">MADVASLAVALHLNSAAFKSESVEAFNGAASSAKKFTDTVRQQSASAGAAISKIAVQAGHAGTQFDGLQGHISKASTGLEQFRSMVNSLAGGSNIALSTIANAMVPSLDRLFVSLNTTSGGWKAQQEAARQAATVAETAAAAEIAQAQAARTQAQAQMTAAQRTQAAAQASRTQAQELARYLATQSQVNKELGLNVSYQDDYVKINRQVTEANLAETAAQAKLAAVTEAVTAADAAEAAGKVKLAAAIEAISVANQKVSFTTRAASAASGLWRGLLSLVGGLPGLGILAGVSAITALYAGFEQATKETQAFNAAILQNYGAVGMTADQLRGLAVQLGDTDGAVKSVTAAVKAGFTGDMLEQVAALGAQINDMGGDADTLVRQLTSLRGDPLKAIQQLTSEGLVFNASQIEQIASLERQGNIAEATALAQRILLDLVNQKLKDQQTEIQNTAGWWDKLKEKVSGALSAIGQADIDNARVMSNMMGVDMDKPARDAQAVADQQKKQAEEKQKQAVADQNAALARIKTESEINAAIKAGADPKKEAARLTAEITAEYKSGKMSLDDYNQALKGVDKEFGNHKKASTAGVNDGRNMLIQLQEQEAALRAQVDDSNKLTASQKKLAAFNAEVAGFDKNHLTTGQKSILAMQDQIRAQLQVNAGLEQENANRALALKFQQENAELTQATAEKQQTANNSLAEMTLSSPAYEQMTAEQQIRNDFAARRLKLDKETTNHSSDLYRQETDFLATEQQRQLDIVANTAAEKQKIDGSYSIGFKKGVTDWAVSASNAYEQMKDFATSSFDSMASGLATFVTTGKLNFSTLAKSIIADLIKIQLQVAASSALQSIFGIGSSLLSGVLGGGASSTASTASGATGAMGLSTSYTAYAKGDVFASPDLGRYRNNIVNQPTFFAFASGAGVMGEAGPEAIMPLTRASDGSLGVRAVANGAQQSAGAPQVNIYITDSGNTSTQSDTQGYQQFGNDIGAYVDQRYRTLRDRDLGQGGAISRAIKGRK</sequence>
<feature type="domain" description="Bacteriophage tail tape measure C-terminal" evidence="3">
    <location>
        <begin position="769"/>
        <end position="841"/>
    </location>
</feature>
<evidence type="ECO:0000313" key="5">
    <source>
        <dbReference type="Proteomes" id="UP000305202"/>
    </source>
</evidence>
<feature type="region of interest" description="Disordered" evidence="1">
    <location>
        <begin position="491"/>
        <end position="510"/>
    </location>
</feature>
<dbReference type="EMBL" id="SZPQ01000064">
    <property type="protein sequence ID" value="TKI02665.1"/>
    <property type="molecule type" value="Genomic_DNA"/>
</dbReference>
<feature type="compositionally biased region" description="Basic and acidic residues" evidence="1">
    <location>
        <begin position="500"/>
        <end position="510"/>
    </location>
</feature>
<dbReference type="Pfam" id="PF24622">
    <property type="entry name" value="TMP_4"/>
    <property type="match status" value="1"/>
</dbReference>
<evidence type="ECO:0000256" key="1">
    <source>
        <dbReference type="SAM" id="MobiDB-lite"/>
    </source>
</evidence>
<comment type="caution">
    <text evidence="4">The sequence shown here is derived from an EMBL/GenBank/DDBJ whole genome shotgun (WGS) entry which is preliminary data.</text>
</comment>
<dbReference type="RefSeq" id="WP_136992887.1">
    <property type="nucleotide sequence ID" value="NZ_SZPQ01000064.1"/>
</dbReference>
<dbReference type="InterPro" id="IPR009628">
    <property type="entry name" value="Phage_tape_measure_N"/>
</dbReference>
<feature type="domain" description="Bacteriophage tail tape measure N-terminal" evidence="2">
    <location>
        <begin position="284"/>
        <end position="412"/>
    </location>
</feature>
<evidence type="ECO:0000313" key="4">
    <source>
        <dbReference type="EMBL" id="TKI02665.1"/>
    </source>
</evidence>
<name>A0ABY2SE93_9HYPH</name>
<evidence type="ECO:0000259" key="2">
    <source>
        <dbReference type="Pfam" id="PF06791"/>
    </source>
</evidence>
<dbReference type="NCBIfam" id="TIGR01541">
    <property type="entry name" value="tape_meas_lam_C"/>
    <property type="match status" value="1"/>
</dbReference>
<evidence type="ECO:0000259" key="3">
    <source>
        <dbReference type="Pfam" id="PF09718"/>
    </source>
</evidence>
<organism evidence="4 5">
    <name type="scientific">Martelella alba</name>
    <dbReference type="NCBI Taxonomy" id="2590451"/>
    <lineage>
        <taxon>Bacteria</taxon>
        <taxon>Pseudomonadati</taxon>
        <taxon>Pseudomonadota</taxon>
        <taxon>Alphaproteobacteria</taxon>
        <taxon>Hyphomicrobiales</taxon>
        <taxon>Aurantimonadaceae</taxon>
        <taxon>Martelella</taxon>
    </lineage>
</organism>
<accession>A0ABY2SE93</accession>
<gene>
    <name evidence="4" type="ORF">FCN80_24205</name>
</gene>
<dbReference type="Proteomes" id="UP000305202">
    <property type="component" value="Unassembled WGS sequence"/>
</dbReference>
<reference evidence="4 5" key="1">
    <citation type="submission" date="2019-04" db="EMBL/GenBank/DDBJ databases">
        <authorList>
            <person name="Li M."/>
            <person name="Gao C."/>
        </authorList>
    </citation>
    <scope>NUCLEOTIDE SEQUENCE [LARGE SCALE GENOMIC DNA]</scope>
    <source>
        <strain evidence="4 5">BGMRC 2031</strain>
    </source>
</reference>
<keyword evidence="5" id="KW-1185">Reference proteome</keyword>